<dbReference type="AlphaFoldDB" id="A0A0E9SC49"/>
<protein>
    <submittedName>
        <fullName evidence="1">Uncharacterized protein</fullName>
    </submittedName>
</protein>
<reference evidence="1" key="2">
    <citation type="journal article" date="2015" name="Fish Shellfish Immunol.">
        <title>Early steps in the European eel (Anguilla anguilla)-Vibrio vulnificus interaction in the gills: Role of the RtxA13 toxin.</title>
        <authorList>
            <person name="Callol A."/>
            <person name="Pajuelo D."/>
            <person name="Ebbesson L."/>
            <person name="Teles M."/>
            <person name="MacKenzie S."/>
            <person name="Amaro C."/>
        </authorList>
    </citation>
    <scope>NUCLEOTIDE SEQUENCE</scope>
</reference>
<evidence type="ECO:0000313" key="1">
    <source>
        <dbReference type="EMBL" id="JAH38108.1"/>
    </source>
</evidence>
<reference evidence="1" key="1">
    <citation type="submission" date="2014-11" db="EMBL/GenBank/DDBJ databases">
        <authorList>
            <person name="Amaro Gonzalez C."/>
        </authorList>
    </citation>
    <scope>NUCLEOTIDE SEQUENCE</scope>
</reference>
<name>A0A0E9SC49_ANGAN</name>
<accession>A0A0E9SC49</accession>
<organism evidence="1">
    <name type="scientific">Anguilla anguilla</name>
    <name type="common">European freshwater eel</name>
    <name type="synonym">Muraena anguilla</name>
    <dbReference type="NCBI Taxonomy" id="7936"/>
    <lineage>
        <taxon>Eukaryota</taxon>
        <taxon>Metazoa</taxon>
        <taxon>Chordata</taxon>
        <taxon>Craniata</taxon>
        <taxon>Vertebrata</taxon>
        <taxon>Euteleostomi</taxon>
        <taxon>Actinopterygii</taxon>
        <taxon>Neopterygii</taxon>
        <taxon>Teleostei</taxon>
        <taxon>Anguilliformes</taxon>
        <taxon>Anguillidae</taxon>
        <taxon>Anguilla</taxon>
    </lineage>
</organism>
<proteinExistence type="predicted"/>
<dbReference type="EMBL" id="GBXM01070469">
    <property type="protein sequence ID" value="JAH38108.1"/>
    <property type="molecule type" value="Transcribed_RNA"/>
</dbReference>
<sequence length="26" mass="2913">MNLLMTCVFAGCSWEHSTLIPEITTD</sequence>